<evidence type="ECO:0000313" key="4">
    <source>
        <dbReference type="EMBL" id="SIT65699.1"/>
    </source>
</evidence>
<keyword evidence="5" id="KW-1185">Reference proteome</keyword>
<dbReference type="OrthoDB" id="516834at2"/>
<dbReference type="InterPro" id="IPR051803">
    <property type="entry name" value="TA_system_RelE-like_toxin"/>
</dbReference>
<dbReference type="PIRSF" id="PIRSF029218">
    <property type="entry name" value="ParE"/>
    <property type="match status" value="1"/>
</dbReference>
<dbReference type="PANTHER" id="PTHR33755:SF9">
    <property type="entry name" value="TOXIN PARE1"/>
    <property type="match status" value="1"/>
</dbReference>
<dbReference type="InterPro" id="IPR007712">
    <property type="entry name" value="RelE/ParE_toxin"/>
</dbReference>
<evidence type="ECO:0000256" key="2">
    <source>
        <dbReference type="ARBA" id="ARBA00022649"/>
    </source>
</evidence>
<proteinExistence type="inferred from homology"/>
<reference evidence="4 5" key="1">
    <citation type="submission" date="2017-01" db="EMBL/GenBank/DDBJ databases">
        <authorList>
            <person name="Mah S.A."/>
            <person name="Swanson W.J."/>
            <person name="Moy G.W."/>
            <person name="Vacquier V.D."/>
        </authorList>
    </citation>
    <scope>NUCLEOTIDE SEQUENCE [LARGE SCALE GENOMIC DNA]</scope>
    <source>
        <strain evidence="4 5">M9</strain>
    </source>
</reference>
<comment type="similarity">
    <text evidence="1 3">Belongs to the RelE toxin family.</text>
</comment>
<name>A0A1R3VM91_9GAMM</name>
<dbReference type="Pfam" id="PF05016">
    <property type="entry name" value="ParE_toxin"/>
    <property type="match status" value="1"/>
</dbReference>
<sequence>MSEYRFTKLAARDLEGIAKFTIERFGLDQARRYRDELRLCFEKLAEHPRLGQRAEHLGVGLRRHEHGSHIVFYKSTGIGVLIARILHRRMDARGRL</sequence>
<dbReference type="InterPro" id="IPR028344">
    <property type="entry name" value="ParE1/4"/>
</dbReference>
<dbReference type="PANTHER" id="PTHR33755">
    <property type="entry name" value="TOXIN PARE1-RELATED"/>
    <property type="match status" value="1"/>
</dbReference>
<evidence type="ECO:0000256" key="1">
    <source>
        <dbReference type="ARBA" id="ARBA00006226"/>
    </source>
</evidence>
<gene>
    <name evidence="4" type="ORF">SAMN05216526_0149</name>
</gene>
<dbReference type="STRING" id="233100.SAMN05216526_0149"/>
<evidence type="ECO:0000256" key="3">
    <source>
        <dbReference type="PIRNR" id="PIRNR029218"/>
    </source>
</evidence>
<keyword evidence="2" id="KW-1277">Toxin-antitoxin system</keyword>
<organism evidence="4 5">
    <name type="scientific">Ectothiorhodosinus mongolicus</name>
    <dbReference type="NCBI Taxonomy" id="233100"/>
    <lineage>
        <taxon>Bacteria</taxon>
        <taxon>Pseudomonadati</taxon>
        <taxon>Pseudomonadota</taxon>
        <taxon>Gammaproteobacteria</taxon>
        <taxon>Chromatiales</taxon>
        <taxon>Ectothiorhodospiraceae</taxon>
        <taxon>Ectothiorhodosinus</taxon>
    </lineage>
</organism>
<evidence type="ECO:0000313" key="5">
    <source>
        <dbReference type="Proteomes" id="UP000223759"/>
    </source>
</evidence>
<dbReference type="Gene3D" id="3.30.2310.20">
    <property type="entry name" value="RelE-like"/>
    <property type="match status" value="1"/>
</dbReference>
<dbReference type="EMBL" id="FTPK01000001">
    <property type="protein sequence ID" value="SIT65699.1"/>
    <property type="molecule type" value="Genomic_DNA"/>
</dbReference>
<protein>
    <recommendedName>
        <fullName evidence="3">Toxin</fullName>
    </recommendedName>
</protein>
<accession>A0A1R3VM91</accession>
<dbReference type="RefSeq" id="WP_076754106.1">
    <property type="nucleotide sequence ID" value="NZ_CP023018.1"/>
</dbReference>
<dbReference type="Proteomes" id="UP000223759">
    <property type="component" value="Unassembled WGS sequence"/>
</dbReference>
<dbReference type="AlphaFoldDB" id="A0A1R3VM91"/>
<dbReference type="InterPro" id="IPR035093">
    <property type="entry name" value="RelE/ParE_toxin_dom_sf"/>
</dbReference>